<dbReference type="Proteomes" id="UP000273270">
    <property type="component" value="Chromosome"/>
</dbReference>
<reference evidence="2 3" key="1">
    <citation type="submission" date="2018-06" db="EMBL/GenBank/DDBJ databases">
        <authorList>
            <consortium name="Pathogen Informatics"/>
            <person name="Doyle S."/>
        </authorList>
    </citation>
    <scope>NUCLEOTIDE SEQUENCE [LARGE SCALE GENOMIC DNA]</scope>
    <source>
        <strain evidence="2 3">NCTC13533</strain>
    </source>
</reference>
<accession>A0A3G6NJM3</accession>
<sequence length="85" mass="9794">MKITTDIKDSVLTLTKLIDNIEIIYGKKKIHHGALSSVTHEPFEVKILDDECKEDPEHVIDFDLAQQMTIKFFDGTVKTYQDEVE</sequence>
<dbReference type="OrthoDB" id="1270896at2"/>
<evidence type="ECO:0000313" key="2">
    <source>
        <dbReference type="EMBL" id="STC98395.1"/>
    </source>
</evidence>
<name>A0A376DYX6_CHRCU</name>
<dbReference type="EMBL" id="UFVQ01000003">
    <property type="protein sequence ID" value="STC98395.1"/>
    <property type="molecule type" value="Genomic_DNA"/>
</dbReference>
<dbReference type="KEGG" id="ccau:EG346_19955"/>
<accession>A0A376DYX6</accession>
<dbReference type="RefSeq" id="WP_123880993.1">
    <property type="nucleotide sequence ID" value="NZ_CP033920.1"/>
</dbReference>
<evidence type="ECO:0000313" key="4">
    <source>
        <dbReference type="Proteomes" id="UP000273270"/>
    </source>
</evidence>
<dbReference type="AlphaFoldDB" id="A0A376DYX6"/>
<evidence type="ECO:0000313" key="1">
    <source>
        <dbReference type="EMBL" id="AZA50310.1"/>
    </source>
</evidence>
<organism evidence="2 3">
    <name type="scientific">Chryseobacterium carnipullorum</name>
    <dbReference type="NCBI Taxonomy" id="1124835"/>
    <lineage>
        <taxon>Bacteria</taxon>
        <taxon>Pseudomonadati</taxon>
        <taxon>Bacteroidota</taxon>
        <taxon>Flavobacteriia</taxon>
        <taxon>Flavobacteriales</taxon>
        <taxon>Weeksellaceae</taxon>
        <taxon>Chryseobacterium group</taxon>
        <taxon>Chryseobacterium</taxon>
    </lineage>
</organism>
<reference evidence="4" key="3">
    <citation type="submission" date="2018-11" db="EMBL/GenBank/DDBJ databases">
        <title>Proposal to divide the Flavobacteriaceae and reorganize its genera based on Amino Acid Identity values calculated from whole genome sequences.</title>
        <authorList>
            <person name="Nicholson A.C."/>
            <person name="Gulvik C.A."/>
            <person name="Whitney A.M."/>
            <person name="Humrighouse B.W."/>
            <person name="Bell M."/>
            <person name="Holmes B."/>
            <person name="Steigerwalt A.G."/>
            <person name="Villarma A."/>
            <person name="Sheth M."/>
            <person name="Batra D."/>
            <person name="Pryor J."/>
            <person name="Bernardet J.-F."/>
            <person name="Hugo C."/>
            <person name="Kampfer P."/>
            <person name="Newman J."/>
            <person name="McQuiston J.R."/>
        </authorList>
    </citation>
    <scope>NUCLEOTIDE SEQUENCE [LARGE SCALE GENOMIC DNA]</scope>
    <source>
        <strain evidence="4">G0188</strain>
    </source>
</reference>
<reference evidence="1" key="2">
    <citation type="submission" date="2018-11" db="EMBL/GenBank/DDBJ databases">
        <title>Proposal to divide the Flavobacteriaceae and reorganize its genera based on Amino Acid Identity values calculated from whole genome sequences.</title>
        <authorList>
            <person name="Nicholson A.C."/>
            <person name="Gulvik C.A."/>
            <person name="Whitney A.M."/>
            <person name="Humrighouse B.W."/>
            <person name="Bell M."/>
            <person name="Holmes B."/>
            <person name="Steigerwalt A."/>
            <person name="Villarma A."/>
            <person name="Sheth M."/>
            <person name="Batra D."/>
            <person name="Pryor J."/>
            <person name="Bernardet J.-F."/>
            <person name="Hugo C."/>
            <person name="Kampfer P."/>
            <person name="Newman J."/>
            <person name="Mcquiston J.R."/>
        </authorList>
    </citation>
    <scope>NUCLEOTIDE SEQUENCE [LARGE SCALE GENOMIC DNA]</scope>
    <source>
        <strain evidence="1">G0188</strain>
    </source>
</reference>
<evidence type="ECO:0000313" key="3">
    <source>
        <dbReference type="Proteomes" id="UP000255224"/>
    </source>
</evidence>
<gene>
    <name evidence="1" type="ORF">EG346_19955</name>
    <name evidence="2" type="ORF">NCTC13533_02621</name>
</gene>
<keyword evidence="4" id="KW-1185">Reference proteome</keyword>
<proteinExistence type="predicted"/>
<dbReference type="EMBL" id="CP033920">
    <property type="protein sequence ID" value="AZA50310.1"/>
    <property type="molecule type" value="Genomic_DNA"/>
</dbReference>
<dbReference type="Proteomes" id="UP000255224">
    <property type="component" value="Unassembled WGS sequence"/>
</dbReference>
<protein>
    <submittedName>
        <fullName evidence="2">Uncharacterized protein</fullName>
    </submittedName>
</protein>